<dbReference type="SUPFAM" id="SSF53474">
    <property type="entry name" value="alpha/beta-Hydrolases"/>
    <property type="match status" value="1"/>
</dbReference>
<feature type="compositionally biased region" description="Gly residues" evidence="1">
    <location>
        <begin position="293"/>
        <end position="305"/>
    </location>
</feature>
<dbReference type="Gramene" id="Zm00001eb025780_T001">
    <property type="protein sequence ID" value="Zm00001eb025780_P001"/>
    <property type="gene ID" value="Zm00001eb025780"/>
</dbReference>
<dbReference type="EnsemblPlants" id="Zm00001eb025780_T001">
    <property type="protein sequence ID" value="Zm00001eb025780_P001"/>
    <property type="gene ID" value="Zm00001eb025780"/>
</dbReference>
<evidence type="ECO:0000313" key="3">
    <source>
        <dbReference type="EnsemblPlants" id="Zm00001eb025780_P001"/>
    </source>
</evidence>
<dbReference type="Gene3D" id="3.40.50.1820">
    <property type="entry name" value="alpha/beta hydrolase"/>
    <property type="match status" value="1"/>
</dbReference>
<feature type="region of interest" description="Disordered" evidence="1">
    <location>
        <begin position="290"/>
        <end position="319"/>
    </location>
</feature>
<evidence type="ECO:0000313" key="4">
    <source>
        <dbReference type="Proteomes" id="UP000007305"/>
    </source>
</evidence>
<dbReference type="InterPro" id="IPR051044">
    <property type="entry name" value="MAG_DAG_Lipase"/>
</dbReference>
<dbReference type="InterPro" id="IPR022742">
    <property type="entry name" value="Hydrolase_4"/>
</dbReference>
<dbReference type="GO" id="GO:0016298">
    <property type="term" value="F:lipase activity"/>
    <property type="evidence" value="ECO:0000318"/>
    <property type="project" value="GO_Central"/>
</dbReference>
<feature type="compositionally biased region" description="Basic and acidic residues" evidence="1">
    <location>
        <begin position="156"/>
        <end position="170"/>
    </location>
</feature>
<keyword evidence="5" id="KW-1267">Proteomics identification</keyword>
<evidence type="ECO:0007829" key="5">
    <source>
        <dbReference type="PeptideAtlas" id="A0A804LPA7"/>
    </source>
</evidence>
<feature type="region of interest" description="Disordered" evidence="1">
    <location>
        <begin position="115"/>
        <end position="252"/>
    </location>
</feature>
<evidence type="ECO:0000256" key="1">
    <source>
        <dbReference type="SAM" id="MobiDB-lite"/>
    </source>
</evidence>
<sequence length="352" mass="38037">MTSSSNNGGRPDDGGEVVLDHEYQEEYVRNSRGMSLFACRWLPAVAGKRGRAPAPKALVFLCHGYAVECSVTMRGTGERLARAGYAVYGLDYEGHGRSDGLQGYVPDFDALVLDCDEYSPPPPPAPRVLERRRAGGAHVQDRRRHAASPAGGQHPQGHDHHHPDVEDRAQQRRHRRGVQEPGEEGRDPQQPLLLQGQAATQDRLRAAQSQLGPRAQPPPPGVVAVPDRARRGRQGDGPVGERAAVPIGGEPGQDAQVLSGHVARPHLRRVARQHPSRFPRHHRLARPQVTRHGTGGAGVVGGGAEGQARRPAPPGAAPGRQQIASCLLACCFLLFTERTVSFGHAWIHIMSQ</sequence>
<reference evidence="3" key="3">
    <citation type="submission" date="2021-05" db="UniProtKB">
        <authorList>
            <consortium name="EnsemblPlants"/>
        </authorList>
    </citation>
    <scope>IDENTIFICATION</scope>
    <source>
        <strain evidence="3">cv. B73</strain>
    </source>
</reference>
<keyword evidence="4" id="KW-1185">Reference proteome</keyword>
<feature type="domain" description="Serine aminopeptidase S33" evidence="2">
    <location>
        <begin position="54"/>
        <end position="117"/>
    </location>
</feature>
<dbReference type="GO" id="GO:0016020">
    <property type="term" value="C:membrane"/>
    <property type="evidence" value="ECO:0000318"/>
    <property type="project" value="GO_Central"/>
</dbReference>
<organism evidence="3 4">
    <name type="scientific">Zea mays</name>
    <name type="common">Maize</name>
    <dbReference type="NCBI Taxonomy" id="4577"/>
    <lineage>
        <taxon>Eukaryota</taxon>
        <taxon>Viridiplantae</taxon>
        <taxon>Streptophyta</taxon>
        <taxon>Embryophyta</taxon>
        <taxon>Tracheophyta</taxon>
        <taxon>Spermatophyta</taxon>
        <taxon>Magnoliopsida</taxon>
        <taxon>Liliopsida</taxon>
        <taxon>Poales</taxon>
        <taxon>Poaceae</taxon>
        <taxon>PACMAD clade</taxon>
        <taxon>Panicoideae</taxon>
        <taxon>Andropogonodae</taxon>
        <taxon>Andropogoneae</taxon>
        <taxon>Tripsacinae</taxon>
        <taxon>Zea</taxon>
    </lineage>
</organism>
<dbReference type="InterPro" id="IPR029058">
    <property type="entry name" value="AB_hydrolase_fold"/>
</dbReference>
<dbReference type="Proteomes" id="UP000007305">
    <property type="component" value="Chromosome 1"/>
</dbReference>
<dbReference type="AlphaFoldDB" id="A0A804LPA7"/>
<reference evidence="3" key="2">
    <citation type="submission" date="2019-07" db="EMBL/GenBank/DDBJ databases">
        <authorList>
            <person name="Seetharam A."/>
            <person name="Woodhouse M."/>
            <person name="Cannon E."/>
        </authorList>
    </citation>
    <scope>NUCLEOTIDE SEQUENCE [LARGE SCALE GENOMIC DNA]</scope>
    <source>
        <strain evidence="3">cv. B73</strain>
    </source>
</reference>
<dbReference type="InParanoid" id="A0A804LPA7"/>
<dbReference type="Pfam" id="PF12146">
    <property type="entry name" value="Hydrolase_4"/>
    <property type="match status" value="1"/>
</dbReference>
<dbReference type="PANTHER" id="PTHR11614">
    <property type="entry name" value="PHOSPHOLIPASE-RELATED"/>
    <property type="match status" value="1"/>
</dbReference>
<name>A0A804LPA7_MAIZE</name>
<accession>A0A804LPA7</accession>
<protein>
    <recommendedName>
        <fullName evidence="2">Serine aminopeptidase S33 domain-containing protein</fullName>
    </recommendedName>
</protein>
<reference evidence="4" key="1">
    <citation type="submission" date="2015-12" db="EMBL/GenBank/DDBJ databases">
        <title>Update maize B73 reference genome by single molecule sequencing technologies.</title>
        <authorList>
            <consortium name="Maize Genome Sequencing Project"/>
            <person name="Ware D."/>
        </authorList>
    </citation>
    <scope>NUCLEOTIDE SEQUENCE [LARGE SCALE GENOMIC DNA]</scope>
    <source>
        <strain evidence="4">cv. B73</strain>
    </source>
</reference>
<evidence type="ECO:0000259" key="2">
    <source>
        <dbReference type="Pfam" id="PF12146"/>
    </source>
</evidence>
<proteinExistence type="evidence at protein level"/>